<dbReference type="eggNOG" id="COG2610">
    <property type="taxonomic scope" value="Bacteria"/>
</dbReference>
<keyword evidence="2" id="KW-0472">Membrane</keyword>
<gene>
    <name evidence="3" type="ORF">CGLY_11045</name>
</gene>
<keyword evidence="4" id="KW-1185">Reference proteome</keyword>
<dbReference type="HOGENOM" id="CLU_042638_1_1_11"/>
<dbReference type="RefSeq" id="WP_038549430.1">
    <property type="nucleotide sequence ID" value="NZ_CP006842.1"/>
</dbReference>
<dbReference type="PANTHER" id="PTHR30354">
    <property type="entry name" value="GNT FAMILY GLUCONATE TRANSPORTER"/>
    <property type="match status" value="1"/>
</dbReference>
<feature type="transmembrane region" description="Helical" evidence="2">
    <location>
        <begin position="99"/>
        <end position="128"/>
    </location>
</feature>
<evidence type="ECO:0000256" key="1">
    <source>
        <dbReference type="SAM" id="MobiDB-lite"/>
    </source>
</evidence>
<dbReference type="STRING" id="1404245.CGLY_11045"/>
<feature type="transmembrane region" description="Helical" evidence="2">
    <location>
        <begin position="453"/>
        <end position="475"/>
    </location>
</feature>
<sequence length="478" mass="50000">MVLASIGVILALLVLIVLAYRGHSVIVAAPIAALIGVLFSGAPLMASYTQIFMPAAGNFIVNFFPLFLVGAIFGTLMSASGYADHLAQWISRLVGAKKAILATAIATALLTYGGISAWVIAFTIVPVANSLFREANIPRRLMPAAIALGIFTFATAALPGSPQIHNAIPTRYFGTTTYAAPVFGIIGAIVTFVLGMAWLEYRTRKLVAAGEVYEEPSHQETTVATTMTTTSTSTSSPSRWPDRATTLLGLRGLLPILIVVGMNLLFVYVLSKKMDFAYLAEDKFGNTDIGAVMGTWSVVIAMATAILAIFLMKPGMFSTYIKGLSDGAKNAVVPAFTTASEVGFGAVIASLAVFAALQNSIFDVSNNPVVIGAVATAVISGLTGSSSGGLTITLETFGDQLAQMATDQGISLELLHRVIAMASVSFDSLPHNGAIVTLLLVCGLTHRQSYKDVGMVTIVPPLIGVLVVMGLGAVFPTI</sequence>
<organism evidence="3 4">
    <name type="scientific">Corynebacterium glyciniphilum AJ 3170</name>
    <dbReference type="NCBI Taxonomy" id="1404245"/>
    <lineage>
        <taxon>Bacteria</taxon>
        <taxon>Bacillati</taxon>
        <taxon>Actinomycetota</taxon>
        <taxon>Actinomycetes</taxon>
        <taxon>Mycobacteriales</taxon>
        <taxon>Corynebacteriaceae</taxon>
        <taxon>Corynebacterium</taxon>
    </lineage>
</organism>
<name>X5DTP9_9CORY</name>
<feature type="compositionally biased region" description="Low complexity" evidence="1">
    <location>
        <begin position="221"/>
        <end position="238"/>
    </location>
</feature>
<dbReference type="EMBL" id="CP006842">
    <property type="protein sequence ID" value="AHW64654.1"/>
    <property type="molecule type" value="Genomic_DNA"/>
</dbReference>
<dbReference type="Proteomes" id="UP000023703">
    <property type="component" value="Chromosome"/>
</dbReference>
<dbReference type="InterPro" id="IPR003474">
    <property type="entry name" value="Glcn_transporter"/>
</dbReference>
<reference evidence="3 4" key="1">
    <citation type="journal article" date="2015" name="Int. J. Syst. Evol. Microbiol.">
        <title>Revisiting Corynebacterium glyciniphilum (ex Kubota et al., 1972) sp. nov., nom. rev., isolated from putrefied banana.</title>
        <authorList>
            <person name="Al-Dilaimi A."/>
            <person name="Bednarz H."/>
            <person name="Lomker A."/>
            <person name="Niehaus K."/>
            <person name="Kalinowski J."/>
            <person name="Ruckert C."/>
        </authorList>
    </citation>
    <scope>NUCLEOTIDE SEQUENCE [LARGE SCALE GENOMIC DNA]</scope>
    <source>
        <strain evidence="3">AJ 3170</strain>
    </source>
</reference>
<feature type="transmembrane region" description="Helical" evidence="2">
    <location>
        <begin position="29"/>
        <end position="47"/>
    </location>
</feature>
<dbReference type="AlphaFoldDB" id="X5DTP9"/>
<evidence type="ECO:0000256" key="2">
    <source>
        <dbReference type="SAM" id="Phobius"/>
    </source>
</evidence>
<feature type="transmembrane region" description="Helical" evidence="2">
    <location>
        <begin position="140"/>
        <end position="158"/>
    </location>
</feature>
<feature type="transmembrane region" description="Helical" evidence="2">
    <location>
        <begin position="369"/>
        <end position="394"/>
    </location>
</feature>
<dbReference type="GO" id="GO:0005886">
    <property type="term" value="C:plasma membrane"/>
    <property type="evidence" value="ECO:0007669"/>
    <property type="project" value="TreeGrafter"/>
</dbReference>
<evidence type="ECO:0000313" key="3">
    <source>
        <dbReference type="EMBL" id="AHW64654.1"/>
    </source>
</evidence>
<dbReference type="OrthoDB" id="86125at2"/>
<keyword evidence="2" id="KW-1133">Transmembrane helix</keyword>
<feature type="transmembrane region" description="Helical" evidence="2">
    <location>
        <begin position="289"/>
        <end position="311"/>
    </location>
</feature>
<keyword evidence="2" id="KW-0812">Transmembrane</keyword>
<feature type="transmembrane region" description="Helical" evidence="2">
    <location>
        <begin position="248"/>
        <end position="269"/>
    </location>
</feature>
<dbReference type="PANTHER" id="PTHR30354:SF7">
    <property type="entry name" value="BLL7963 PROTEIN"/>
    <property type="match status" value="1"/>
</dbReference>
<evidence type="ECO:0000313" key="4">
    <source>
        <dbReference type="Proteomes" id="UP000023703"/>
    </source>
</evidence>
<accession>X5DTP9</accession>
<proteinExistence type="predicted"/>
<feature type="transmembrane region" description="Helical" evidence="2">
    <location>
        <begin position="59"/>
        <end position="79"/>
    </location>
</feature>
<dbReference type="KEGG" id="cgy:CGLY_11045"/>
<dbReference type="GO" id="GO:0015128">
    <property type="term" value="F:gluconate transmembrane transporter activity"/>
    <property type="evidence" value="ECO:0007669"/>
    <property type="project" value="InterPro"/>
</dbReference>
<feature type="transmembrane region" description="Helical" evidence="2">
    <location>
        <begin position="332"/>
        <end position="357"/>
    </location>
</feature>
<feature type="region of interest" description="Disordered" evidence="1">
    <location>
        <begin position="219"/>
        <end position="238"/>
    </location>
</feature>
<protein>
    <submittedName>
        <fullName evidence="3">H+/gluconate symporter family protein</fullName>
    </submittedName>
</protein>
<feature type="transmembrane region" description="Helical" evidence="2">
    <location>
        <begin position="178"/>
        <end position="199"/>
    </location>
</feature>